<keyword evidence="1" id="KW-0472">Membrane</keyword>
<dbReference type="AlphaFoldDB" id="A0A0A9HJJ3"/>
<reference evidence="2" key="2">
    <citation type="journal article" date="2015" name="Data Brief">
        <title>Shoot transcriptome of the giant reed, Arundo donax.</title>
        <authorList>
            <person name="Barrero R.A."/>
            <person name="Guerrero F.D."/>
            <person name="Moolhuijzen P."/>
            <person name="Goolsby J.A."/>
            <person name="Tidwell J."/>
            <person name="Bellgard S.E."/>
            <person name="Bellgard M.I."/>
        </authorList>
    </citation>
    <scope>NUCLEOTIDE SEQUENCE</scope>
    <source>
        <tissue evidence="2">Shoot tissue taken approximately 20 cm above the soil surface</tissue>
    </source>
</reference>
<keyword evidence="1" id="KW-0812">Transmembrane</keyword>
<proteinExistence type="predicted"/>
<accession>A0A0A9HJJ3</accession>
<feature type="transmembrane region" description="Helical" evidence="1">
    <location>
        <begin position="39"/>
        <end position="57"/>
    </location>
</feature>
<sequence length="89" mass="10306">MLMCCRAKLGERCSFMSIYSHSLIYLIPMFSYINNSYFVLAYLLPCISFGTLHRVLIEQVMEVLQKKHPMGIGDTTTTTTTTRRGELYR</sequence>
<dbReference type="EMBL" id="GBRH01160969">
    <property type="protein sequence ID" value="JAE36927.1"/>
    <property type="molecule type" value="Transcribed_RNA"/>
</dbReference>
<evidence type="ECO:0000313" key="2">
    <source>
        <dbReference type="EMBL" id="JAE36927.1"/>
    </source>
</evidence>
<keyword evidence="1" id="KW-1133">Transmembrane helix</keyword>
<feature type="transmembrane region" description="Helical" evidence="1">
    <location>
        <begin position="12"/>
        <end position="33"/>
    </location>
</feature>
<organism evidence="2">
    <name type="scientific">Arundo donax</name>
    <name type="common">Giant reed</name>
    <name type="synonym">Donax arundinaceus</name>
    <dbReference type="NCBI Taxonomy" id="35708"/>
    <lineage>
        <taxon>Eukaryota</taxon>
        <taxon>Viridiplantae</taxon>
        <taxon>Streptophyta</taxon>
        <taxon>Embryophyta</taxon>
        <taxon>Tracheophyta</taxon>
        <taxon>Spermatophyta</taxon>
        <taxon>Magnoliopsida</taxon>
        <taxon>Liliopsida</taxon>
        <taxon>Poales</taxon>
        <taxon>Poaceae</taxon>
        <taxon>PACMAD clade</taxon>
        <taxon>Arundinoideae</taxon>
        <taxon>Arundineae</taxon>
        <taxon>Arundo</taxon>
    </lineage>
</organism>
<reference evidence="2" key="1">
    <citation type="submission" date="2014-09" db="EMBL/GenBank/DDBJ databases">
        <authorList>
            <person name="Magalhaes I.L.F."/>
            <person name="Oliveira U."/>
            <person name="Santos F.R."/>
            <person name="Vidigal T.H.D.A."/>
            <person name="Brescovit A.D."/>
            <person name="Santos A.J."/>
        </authorList>
    </citation>
    <scope>NUCLEOTIDE SEQUENCE</scope>
    <source>
        <tissue evidence="2">Shoot tissue taken approximately 20 cm above the soil surface</tissue>
    </source>
</reference>
<name>A0A0A9HJJ3_ARUDO</name>
<protein>
    <submittedName>
        <fullName evidence="2">Uncharacterized protein</fullName>
    </submittedName>
</protein>
<evidence type="ECO:0000256" key="1">
    <source>
        <dbReference type="SAM" id="Phobius"/>
    </source>
</evidence>